<evidence type="ECO:0000313" key="1">
    <source>
        <dbReference type="EMBL" id="GGG32880.1"/>
    </source>
</evidence>
<dbReference type="AlphaFoldDB" id="A0A917LJV4"/>
<organism evidence="1 2">
    <name type="scientific">Lysinibacillus alkalisoli</name>
    <dbReference type="NCBI Taxonomy" id="1911548"/>
    <lineage>
        <taxon>Bacteria</taxon>
        <taxon>Bacillati</taxon>
        <taxon>Bacillota</taxon>
        <taxon>Bacilli</taxon>
        <taxon>Bacillales</taxon>
        <taxon>Bacillaceae</taxon>
        <taxon>Lysinibacillus</taxon>
    </lineage>
</organism>
<evidence type="ECO:0008006" key="3">
    <source>
        <dbReference type="Google" id="ProtNLM"/>
    </source>
</evidence>
<keyword evidence="2" id="KW-1185">Reference proteome</keyword>
<dbReference type="RefSeq" id="WP_188615829.1">
    <property type="nucleotide sequence ID" value="NZ_BMJT01000013.1"/>
</dbReference>
<reference evidence="1" key="2">
    <citation type="submission" date="2020-09" db="EMBL/GenBank/DDBJ databases">
        <authorList>
            <person name="Sun Q."/>
            <person name="Zhou Y."/>
        </authorList>
    </citation>
    <scope>NUCLEOTIDE SEQUENCE</scope>
    <source>
        <strain evidence="1">CGMCC 1.15760</strain>
    </source>
</reference>
<gene>
    <name evidence="1" type="ORF">GCM10007425_29430</name>
</gene>
<dbReference type="Pfam" id="PF19645">
    <property type="entry name" value="DUF6148"/>
    <property type="match status" value="1"/>
</dbReference>
<comment type="caution">
    <text evidence="1">The sequence shown here is derived from an EMBL/GenBank/DDBJ whole genome shotgun (WGS) entry which is preliminary data.</text>
</comment>
<protein>
    <recommendedName>
        <fullName evidence="3">Phage protein</fullName>
    </recommendedName>
</protein>
<evidence type="ECO:0000313" key="2">
    <source>
        <dbReference type="Proteomes" id="UP000616608"/>
    </source>
</evidence>
<sequence>MSKSVITIEYAREQLMVWYAAMEAVASGQDYKIGTRMLSMPNLKEIRTQIKYWEDKISELQRGKRSRRTFNIVPVDM</sequence>
<dbReference type="InterPro" id="IPR046146">
    <property type="entry name" value="DUF6148"/>
</dbReference>
<reference evidence="1" key="1">
    <citation type="journal article" date="2014" name="Int. J. Syst. Evol. Microbiol.">
        <title>Complete genome sequence of Corynebacterium casei LMG S-19264T (=DSM 44701T), isolated from a smear-ripened cheese.</title>
        <authorList>
            <consortium name="US DOE Joint Genome Institute (JGI-PGF)"/>
            <person name="Walter F."/>
            <person name="Albersmeier A."/>
            <person name="Kalinowski J."/>
            <person name="Ruckert C."/>
        </authorList>
    </citation>
    <scope>NUCLEOTIDE SEQUENCE</scope>
    <source>
        <strain evidence="1">CGMCC 1.15760</strain>
    </source>
</reference>
<accession>A0A917LJV4</accession>
<dbReference type="Proteomes" id="UP000616608">
    <property type="component" value="Unassembled WGS sequence"/>
</dbReference>
<name>A0A917LJV4_9BACI</name>
<dbReference type="EMBL" id="BMJT01000013">
    <property type="protein sequence ID" value="GGG32880.1"/>
    <property type="molecule type" value="Genomic_DNA"/>
</dbReference>
<proteinExistence type="predicted"/>